<evidence type="ECO:0000256" key="2">
    <source>
        <dbReference type="RuleBase" id="RU362119"/>
    </source>
</evidence>
<dbReference type="Gene3D" id="3.90.780.10">
    <property type="entry name" value="5'-Nucleotidase, C-terminal domain"/>
    <property type="match status" value="1"/>
</dbReference>
<reference evidence="6" key="1">
    <citation type="submission" date="2016-10" db="EMBL/GenBank/DDBJ databases">
        <authorList>
            <person name="Varghese N."/>
            <person name="Submissions S."/>
        </authorList>
    </citation>
    <scope>NUCLEOTIDE SEQUENCE [LARGE SCALE GENOMIC DNA]</scope>
    <source>
        <strain evidence="6">Gh-105</strain>
    </source>
</reference>
<dbReference type="GO" id="GO:0000166">
    <property type="term" value="F:nucleotide binding"/>
    <property type="evidence" value="ECO:0007669"/>
    <property type="project" value="UniProtKB-KW"/>
</dbReference>
<dbReference type="PANTHER" id="PTHR11575:SF24">
    <property type="entry name" value="5'-NUCLEOTIDASE"/>
    <property type="match status" value="1"/>
</dbReference>
<dbReference type="EMBL" id="FOPM01000009">
    <property type="protein sequence ID" value="SFG74143.1"/>
    <property type="molecule type" value="Genomic_DNA"/>
</dbReference>
<dbReference type="Pfam" id="PF00149">
    <property type="entry name" value="Metallophos"/>
    <property type="match status" value="1"/>
</dbReference>
<dbReference type="InterPro" id="IPR036907">
    <property type="entry name" value="5'-Nucleotdase_C_sf"/>
</dbReference>
<dbReference type="STRING" id="582675.SAMN05192565_109132"/>
<organism evidence="5 6">
    <name type="scientific">Methylobacterium gossipiicola</name>
    <dbReference type="NCBI Taxonomy" id="582675"/>
    <lineage>
        <taxon>Bacteria</taxon>
        <taxon>Pseudomonadati</taxon>
        <taxon>Pseudomonadota</taxon>
        <taxon>Alphaproteobacteria</taxon>
        <taxon>Hyphomicrobiales</taxon>
        <taxon>Methylobacteriaceae</taxon>
        <taxon>Methylobacterium</taxon>
    </lineage>
</organism>
<comment type="similarity">
    <text evidence="2">Belongs to the 5'-nucleotidase family.</text>
</comment>
<dbReference type="Proteomes" id="UP000199229">
    <property type="component" value="Unassembled WGS sequence"/>
</dbReference>
<keyword evidence="2" id="KW-0547">Nucleotide-binding</keyword>
<dbReference type="InterPro" id="IPR004843">
    <property type="entry name" value="Calcineurin-like_PHP"/>
</dbReference>
<dbReference type="GO" id="GO:0009166">
    <property type="term" value="P:nucleotide catabolic process"/>
    <property type="evidence" value="ECO:0007669"/>
    <property type="project" value="InterPro"/>
</dbReference>
<evidence type="ECO:0000259" key="4">
    <source>
        <dbReference type="Pfam" id="PF02872"/>
    </source>
</evidence>
<dbReference type="PRINTS" id="PR01607">
    <property type="entry name" value="APYRASEFAMLY"/>
</dbReference>
<dbReference type="Gene3D" id="3.60.21.10">
    <property type="match status" value="1"/>
</dbReference>
<dbReference type="AlphaFoldDB" id="A0A1I2UAU6"/>
<dbReference type="Pfam" id="PF02872">
    <property type="entry name" value="5_nucleotid_C"/>
    <property type="match status" value="1"/>
</dbReference>
<dbReference type="InterPro" id="IPR029052">
    <property type="entry name" value="Metallo-depent_PP-like"/>
</dbReference>
<evidence type="ECO:0000259" key="3">
    <source>
        <dbReference type="Pfam" id="PF00149"/>
    </source>
</evidence>
<name>A0A1I2UAU6_9HYPH</name>
<keyword evidence="1" id="KW-0732">Signal</keyword>
<dbReference type="InterPro" id="IPR006179">
    <property type="entry name" value="5_nucleotidase/apyrase"/>
</dbReference>
<accession>A0A1I2UAU6</accession>
<feature type="domain" description="5'-Nucleotidase C-terminal" evidence="4">
    <location>
        <begin position="334"/>
        <end position="480"/>
    </location>
</feature>
<proteinExistence type="inferred from homology"/>
<dbReference type="GO" id="GO:0016787">
    <property type="term" value="F:hydrolase activity"/>
    <property type="evidence" value="ECO:0007669"/>
    <property type="project" value="UniProtKB-KW"/>
</dbReference>
<keyword evidence="2" id="KW-0378">Hydrolase</keyword>
<dbReference type="PANTHER" id="PTHR11575">
    <property type="entry name" value="5'-NUCLEOTIDASE-RELATED"/>
    <property type="match status" value="1"/>
</dbReference>
<dbReference type="InterPro" id="IPR008334">
    <property type="entry name" value="5'-Nucleotdase_C"/>
</dbReference>
<feature type="domain" description="Calcineurin-like phosphoesterase" evidence="3">
    <location>
        <begin position="49"/>
        <end position="247"/>
    </location>
</feature>
<gene>
    <name evidence="5" type="ORF">SAMN05192565_109132</name>
</gene>
<keyword evidence="6" id="KW-1185">Reference proteome</keyword>
<dbReference type="SUPFAM" id="SSF55816">
    <property type="entry name" value="5'-nucleotidase (syn. UDP-sugar hydrolase), C-terminal domain"/>
    <property type="match status" value="1"/>
</dbReference>
<dbReference type="SUPFAM" id="SSF56300">
    <property type="entry name" value="Metallo-dependent phosphatases"/>
    <property type="match status" value="1"/>
</dbReference>
<evidence type="ECO:0000313" key="6">
    <source>
        <dbReference type="Proteomes" id="UP000199229"/>
    </source>
</evidence>
<sequence length="519" mass="55095">MEPAFHVETESMPRPNRRQTFGLLGAGLGAGLGTQVRAAEPAAPEPTFTLLLVNDLYRMSETDGRGGLARLNAIVKAERARGVPLVYAHAGDTLSPSLMSGFDLGAHMVELLNLAPPDVFVPGNHEFDFGPAIFARRMGEASFPVFAANLRDGEGRPLRGVRDRTLMTLGGIRVGIVGIALASTPEKSQSGDLRFGPEFETLAREAASLREEGADLVVGICHTGRETDEAIVAARLVDILLSGHDHDLALRYDGQTVMVESSFDAHFVTAIDVTVAVNGSGKARTVTWRPSFRVHDSASVVPDPETLAVVRRFERDLSRELDVPVGETRLPLDSRVASVRAREASFGSLVADALRAETGADLAIVNGGGIRGDTLYPAGRVLTRRDILLELPFGNTTVLVELSGAQIRALLEIGLSEFGRPAGRFPQVSGLVVTVDPAAPVGSRVVALTHDGVPLDPGRAYTVASNSFLYDGGNGYGALARGRTLIGRTDGTLVANAVMAYIRANTPLAVSSEGRILTR</sequence>
<evidence type="ECO:0000313" key="5">
    <source>
        <dbReference type="EMBL" id="SFG74143.1"/>
    </source>
</evidence>
<protein>
    <submittedName>
        <fullName evidence="5">2',3'-cyclic-nucleotide 2'-phosphodiesterase/5'-or 3'-nucleotidase, 5'-nucleotidase family</fullName>
    </submittedName>
</protein>
<evidence type="ECO:0000256" key="1">
    <source>
        <dbReference type="ARBA" id="ARBA00022729"/>
    </source>
</evidence>